<evidence type="ECO:0000313" key="1">
    <source>
        <dbReference type="EMBL" id="KAF3498185.1"/>
    </source>
</evidence>
<name>A0ABQ7AKN6_BRACR</name>
<evidence type="ECO:0008006" key="3">
    <source>
        <dbReference type="Google" id="ProtNLM"/>
    </source>
</evidence>
<gene>
    <name evidence="1" type="ORF">DY000_02054502</name>
</gene>
<keyword evidence="2" id="KW-1185">Reference proteome</keyword>
<dbReference type="Proteomes" id="UP000266723">
    <property type="component" value="Unassembled WGS sequence"/>
</dbReference>
<organism evidence="1 2">
    <name type="scientific">Brassica cretica</name>
    <name type="common">Mustard</name>
    <dbReference type="NCBI Taxonomy" id="69181"/>
    <lineage>
        <taxon>Eukaryota</taxon>
        <taxon>Viridiplantae</taxon>
        <taxon>Streptophyta</taxon>
        <taxon>Embryophyta</taxon>
        <taxon>Tracheophyta</taxon>
        <taxon>Spermatophyta</taxon>
        <taxon>Magnoliopsida</taxon>
        <taxon>eudicotyledons</taxon>
        <taxon>Gunneridae</taxon>
        <taxon>Pentapetalae</taxon>
        <taxon>rosids</taxon>
        <taxon>malvids</taxon>
        <taxon>Brassicales</taxon>
        <taxon>Brassicaceae</taxon>
        <taxon>Brassiceae</taxon>
        <taxon>Brassica</taxon>
    </lineage>
</organism>
<reference evidence="1 2" key="1">
    <citation type="journal article" date="2020" name="BMC Genomics">
        <title>Intraspecific diversification of the crop wild relative Brassica cretica Lam. using demographic model selection.</title>
        <authorList>
            <person name="Kioukis A."/>
            <person name="Michalopoulou V.A."/>
            <person name="Briers L."/>
            <person name="Pirintsos S."/>
            <person name="Studholme D.J."/>
            <person name="Pavlidis P."/>
            <person name="Sarris P.F."/>
        </authorList>
    </citation>
    <scope>NUCLEOTIDE SEQUENCE [LARGE SCALE GENOMIC DNA]</scope>
    <source>
        <strain evidence="2">cv. PFS-1207/04</strain>
    </source>
</reference>
<protein>
    <recommendedName>
        <fullName evidence="3">FHA domain-containing protein</fullName>
    </recommendedName>
</protein>
<sequence length="104" mass="11551">MCCVLRDLCVSLSRRKHFVALSLAPFRRNHRVSLSLLDDSAGDFFICQRSDEGFGVSLVRLVVSVGGLRVCIDGRIKRHEDSSKKRTVVLTDQEIMAISVSGTN</sequence>
<dbReference type="EMBL" id="QGKV02002055">
    <property type="protein sequence ID" value="KAF3498185.1"/>
    <property type="molecule type" value="Genomic_DNA"/>
</dbReference>
<comment type="caution">
    <text evidence="1">The sequence shown here is derived from an EMBL/GenBank/DDBJ whole genome shotgun (WGS) entry which is preliminary data.</text>
</comment>
<accession>A0ABQ7AKN6</accession>
<proteinExistence type="predicted"/>
<evidence type="ECO:0000313" key="2">
    <source>
        <dbReference type="Proteomes" id="UP000266723"/>
    </source>
</evidence>